<dbReference type="Proteomes" id="UP000006591">
    <property type="component" value="Chromosome 1"/>
</dbReference>
<accession>A0A0E0FID9</accession>
<proteinExistence type="predicted"/>
<keyword evidence="3" id="KW-1185">Reference proteome</keyword>
<dbReference type="AlphaFoldDB" id="A0A0E0FID9"/>
<evidence type="ECO:0000313" key="3">
    <source>
        <dbReference type="Proteomes" id="UP000006591"/>
    </source>
</evidence>
<reference evidence="2" key="2">
    <citation type="submission" date="2018-04" db="EMBL/GenBank/DDBJ databases">
        <title>OnivRS2 (Oryza nivara Reference Sequence Version 2).</title>
        <authorList>
            <person name="Zhang J."/>
            <person name="Kudrna D."/>
            <person name="Lee S."/>
            <person name="Talag J."/>
            <person name="Rajasekar S."/>
            <person name="Welchert J."/>
            <person name="Hsing Y.-I."/>
            <person name="Wing R.A."/>
        </authorList>
    </citation>
    <scope>NUCLEOTIDE SEQUENCE [LARGE SCALE GENOMIC DNA]</scope>
</reference>
<evidence type="ECO:0000256" key="1">
    <source>
        <dbReference type="SAM" id="MobiDB-lite"/>
    </source>
</evidence>
<dbReference type="Gramene" id="ONIVA01G09170.1">
    <property type="protein sequence ID" value="ONIVA01G09170.1"/>
    <property type="gene ID" value="ONIVA01G09170"/>
</dbReference>
<evidence type="ECO:0000313" key="2">
    <source>
        <dbReference type="EnsemblPlants" id="ONIVA01G09170.1"/>
    </source>
</evidence>
<dbReference type="HOGENOM" id="CLU_2626128_0_0_1"/>
<dbReference type="EnsemblPlants" id="ONIVA01G09170.1">
    <property type="protein sequence ID" value="ONIVA01G09170.1"/>
    <property type="gene ID" value="ONIVA01G09170"/>
</dbReference>
<protein>
    <submittedName>
        <fullName evidence="2">Uncharacterized protein</fullName>
    </submittedName>
</protein>
<sequence>MTRPRAPIESSSRPFLRVKDPARPGPGANALLYNFRRISESGPKAGLFGGASDSERSCSTAAAAAVAAAARGTNKHAS</sequence>
<reference evidence="2" key="1">
    <citation type="submission" date="2015-04" db="UniProtKB">
        <authorList>
            <consortium name="EnsemblPlants"/>
        </authorList>
    </citation>
    <scope>IDENTIFICATION</scope>
    <source>
        <strain evidence="2">SL10</strain>
    </source>
</reference>
<name>A0A0E0FID9_ORYNI</name>
<feature type="region of interest" description="Disordered" evidence="1">
    <location>
        <begin position="1"/>
        <end position="25"/>
    </location>
</feature>
<organism evidence="2">
    <name type="scientific">Oryza nivara</name>
    <name type="common">Indian wild rice</name>
    <name type="synonym">Oryza sativa f. spontanea</name>
    <dbReference type="NCBI Taxonomy" id="4536"/>
    <lineage>
        <taxon>Eukaryota</taxon>
        <taxon>Viridiplantae</taxon>
        <taxon>Streptophyta</taxon>
        <taxon>Embryophyta</taxon>
        <taxon>Tracheophyta</taxon>
        <taxon>Spermatophyta</taxon>
        <taxon>Magnoliopsida</taxon>
        <taxon>Liliopsida</taxon>
        <taxon>Poales</taxon>
        <taxon>Poaceae</taxon>
        <taxon>BOP clade</taxon>
        <taxon>Oryzoideae</taxon>
        <taxon>Oryzeae</taxon>
        <taxon>Oryzinae</taxon>
        <taxon>Oryza</taxon>
    </lineage>
</organism>